<dbReference type="GO" id="GO:0009279">
    <property type="term" value="C:cell outer membrane"/>
    <property type="evidence" value="ECO:0007669"/>
    <property type="project" value="UniProtKB-SubCell"/>
</dbReference>
<evidence type="ECO:0000313" key="16">
    <source>
        <dbReference type="Proteomes" id="UP000472676"/>
    </source>
</evidence>
<evidence type="ECO:0000256" key="12">
    <source>
        <dbReference type="SAM" id="SignalP"/>
    </source>
</evidence>
<dbReference type="InterPro" id="IPR000531">
    <property type="entry name" value="Beta-barrel_TonB"/>
</dbReference>
<feature type="signal peptide" evidence="12">
    <location>
        <begin position="1"/>
        <end position="24"/>
    </location>
</feature>
<keyword evidence="2 9" id="KW-0813">Transport</keyword>
<dbReference type="CDD" id="cd01347">
    <property type="entry name" value="ligand_gated_channel"/>
    <property type="match status" value="1"/>
</dbReference>
<dbReference type="InterPro" id="IPR036942">
    <property type="entry name" value="Beta-barrel_TonB_sf"/>
</dbReference>
<dbReference type="InterPro" id="IPR012910">
    <property type="entry name" value="Plug_dom"/>
</dbReference>
<dbReference type="Gene3D" id="2.170.130.10">
    <property type="entry name" value="TonB-dependent receptor, plug domain"/>
    <property type="match status" value="1"/>
</dbReference>
<dbReference type="GO" id="GO:0015344">
    <property type="term" value="F:siderophore uptake transmembrane transporter activity"/>
    <property type="evidence" value="ECO:0007669"/>
    <property type="project" value="TreeGrafter"/>
</dbReference>
<keyword evidence="5 12" id="KW-0732">Signal</keyword>
<proteinExistence type="inferred from homology"/>
<evidence type="ECO:0000256" key="1">
    <source>
        <dbReference type="ARBA" id="ARBA00004571"/>
    </source>
</evidence>
<evidence type="ECO:0000256" key="4">
    <source>
        <dbReference type="ARBA" id="ARBA00022692"/>
    </source>
</evidence>
<reference evidence="15 16" key="1">
    <citation type="journal article" date="2014" name="Int. J. Syst. Evol. Microbiol.">
        <title>Solimonas terrae sp. nov., isolated from soil.</title>
        <authorList>
            <person name="Kim S.J."/>
            <person name="Moon J.Y."/>
            <person name="Weon H.Y."/>
            <person name="Ahn J.H."/>
            <person name="Chen W.M."/>
            <person name="Kwon S.W."/>
        </authorList>
    </citation>
    <scope>NUCLEOTIDE SEQUENCE [LARGE SCALE GENOMIC DNA]</scope>
    <source>
        <strain evidence="15 16">KIS83-12</strain>
    </source>
</reference>
<dbReference type="RefSeq" id="WP_166250652.1">
    <property type="nucleotide sequence ID" value="NZ_JAAMOW010000001.1"/>
</dbReference>
<evidence type="ECO:0000313" key="15">
    <source>
        <dbReference type="EMBL" id="NGY03227.1"/>
    </source>
</evidence>
<dbReference type="PROSITE" id="PS00430">
    <property type="entry name" value="TONB_DEPENDENT_REC_1"/>
    <property type="match status" value="1"/>
</dbReference>
<evidence type="ECO:0000256" key="7">
    <source>
        <dbReference type="ARBA" id="ARBA00023136"/>
    </source>
</evidence>
<organism evidence="15 16">
    <name type="scientific">Solimonas terrae</name>
    <dbReference type="NCBI Taxonomy" id="1396819"/>
    <lineage>
        <taxon>Bacteria</taxon>
        <taxon>Pseudomonadati</taxon>
        <taxon>Pseudomonadota</taxon>
        <taxon>Gammaproteobacteria</taxon>
        <taxon>Nevskiales</taxon>
        <taxon>Nevskiaceae</taxon>
        <taxon>Solimonas</taxon>
    </lineage>
</organism>
<dbReference type="Pfam" id="PF00593">
    <property type="entry name" value="TonB_dep_Rec_b-barrel"/>
    <property type="match status" value="1"/>
</dbReference>
<comment type="similarity">
    <text evidence="9 11">Belongs to the TonB-dependent receptor family.</text>
</comment>
<dbReference type="PANTHER" id="PTHR30069">
    <property type="entry name" value="TONB-DEPENDENT OUTER MEMBRANE RECEPTOR"/>
    <property type="match status" value="1"/>
</dbReference>
<accession>A0A6M2BM67</accession>
<dbReference type="Proteomes" id="UP000472676">
    <property type="component" value="Unassembled WGS sequence"/>
</dbReference>
<keyword evidence="3 9" id="KW-1134">Transmembrane beta strand</keyword>
<protein>
    <submittedName>
        <fullName evidence="15">TonB-dependent receptor</fullName>
    </submittedName>
</protein>
<dbReference type="PANTHER" id="PTHR30069:SF28">
    <property type="entry name" value="TONB-DEPENDENT RECEPTOR YNCD-RELATED"/>
    <property type="match status" value="1"/>
</dbReference>
<dbReference type="AlphaFoldDB" id="A0A6M2BM67"/>
<evidence type="ECO:0000256" key="6">
    <source>
        <dbReference type="ARBA" id="ARBA00023077"/>
    </source>
</evidence>
<keyword evidence="7 9" id="KW-0472">Membrane</keyword>
<evidence type="ECO:0000256" key="5">
    <source>
        <dbReference type="ARBA" id="ARBA00022729"/>
    </source>
</evidence>
<name>A0A6M2BM67_9GAMM</name>
<evidence type="ECO:0000256" key="2">
    <source>
        <dbReference type="ARBA" id="ARBA00022448"/>
    </source>
</evidence>
<dbReference type="GO" id="GO:0044718">
    <property type="term" value="P:siderophore transmembrane transport"/>
    <property type="evidence" value="ECO:0007669"/>
    <property type="project" value="TreeGrafter"/>
</dbReference>
<sequence length="716" mass="77218">MRHSCRPLPPSVLAIAIAAVCVHAAADDAPDTITVTATRLPAPSFDVPASISTVSSDELADTALGVNLSEVLPAVPGLLARDRQNYAQDTQISVRGFGARSTFGVRGVRLYLDGIPATQPDGQGQVSHFNLESADRVEVLRGPFSTLYGNSSGGVIQLFTADGSAQPELFGGVALGSYGTRRGDVGASGRLGIADYNFDYLHFTTDGVRDHSAATRDSFNGKLGLDFSDGGKLTLLLNYFNSPHAQDPLGLTRDQFEADPRQATAVATQYDTRKSADQKQIGAIYDCALSPAQALRVLVYGGHRNVEQFLSIPPSAQANPRHSGGVVDLGTGYGGGDLRWSWHGALARQPLEVIAGLSYDALAQQRRGYENFVGDTLGVRGALRRDENDDVHDFDQYLQANWDFAERWSLLAGLRHSKVRFKSEDHYITSSNPDDSGSTHYGATTPVAGLSFHYSPTLNLYAAYGQGFETPTFAELAYRPDGQAGLNFDLDAARSDNAEIGAKWHPRQRVQTELALFQTLTRDELVTATNSGGRSTYDNAGRTRRRGIEASALARLPHDFKLQLAYTLLDATTRAAYTTCTGSPCAQPSNSNPSGTNLGTVAAGSRIPGVPESNLYAELRWGRDSGWNAALDGRYVSKVQVNDIDSEAAPSYGLLDASAGYVFDLPTLRVRSFVRVDNLLDRDYVGSVIVNDGNGRYYEPGPGRSVLAGLRLEWKY</sequence>
<dbReference type="InterPro" id="IPR039426">
    <property type="entry name" value="TonB-dep_rcpt-like"/>
</dbReference>
<comment type="subcellular location">
    <subcellularLocation>
        <location evidence="1 9">Cell outer membrane</location>
        <topology evidence="1 9">Multi-pass membrane protein</topology>
    </subcellularLocation>
</comment>
<dbReference type="SUPFAM" id="SSF56935">
    <property type="entry name" value="Porins"/>
    <property type="match status" value="1"/>
</dbReference>
<feature type="chain" id="PRO_5027124141" evidence="12">
    <location>
        <begin position="25"/>
        <end position="716"/>
    </location>
</feature>
<evidence type="ECO:0000256" key="3">
    <source>
        <dbReference type="ARBA" id="ARBA00022452"/>
    </source>
</evidence>
<feature type="short sequence motif" description="TonB box" evidence="10">
    <location>
        <begin position="32"/>
        <end position="38"/>
    </location>
</feature>
<evidence type="ECO:0000259" key="14">
    <source>
        <dbReference type="Pfam" id="PF07715"/>
    </source>
</evidence>
<keyword evidence="6 10" id="KW-0798">TonB box</keyword>
<dbReference type="InterPro" id="IPR010916">
    <property type="entry name" value="TonB_box_CS"/>
</dbReference>
<gene>
    <name evidence="15" type="ORF">G7Y85_00465</name>
</gene>
<dbReference type="Pfam" id="PF07715">
    <property type="entry name" value="Plug"/>
    <property type="match status" value="1"/>
</dbReference>
<keyword evidence="16" id="KW-1185">Reference proteome</keyword>
<feature type="domain" description="TonB-dependent receptor-like beta-barrel" evidence="13">
    <location>
        <begin position="228"/>
        <end position="679"/>
    </location>
</feature>
<feature type="domain" description="TonB-dependent receptor plug" evidence="14">
    <location>
        <begin position="45"/>
        <end position="155"/>
    </location>
</feature>
<dbReference type="PROSITE" id="PS52016">
    <property type="entry name" value="TONB_DEPENDENT_REC_3"/>
    <property type="match status" value="1"/>
</dbReference>
<evidence type="ECO:0000256" key="9">
    <source>
        <dbReference type="PROSITE-ProRule" id="PRU01360"/>
    </source>
</evidence>
<evidence type="ECO:0000259" key="13">
    <source>
        <dbReference type="Pfam" id="PF00593"/>
    </source>
</evidence>
<dbReference type="InterPro" id="IPR037066">
    <property type="entry name" value="Plug_dom_sf"/>
</dbReference>
<dbReference type="Gene3D" id="2.40.170.20">
    <property type="entry name" value="TonB-dependent receptor, beta-barrel domain"/>
    <property type="match status" value="1"/>
</dbReference>
<keyword evidence="15" id="KW-0675">Receptor</keyword>
<dbReference type="EMBL" id="JAAMOW010000001">
    <property type="protein sequence ID" value="NGY03227.1"/>
    <property type="molecule type" value="Genomic_DNA"/>
</dbReference>
<evidence type="ECO:0000256" key="11">
    <source>
        <dbReference type="RuleBase" id="RU003357"/>
    </source>
</evidence>
<keyword evidence="4 9" id="KW-0812">Transmembrane</keyword>
<evidence type="ECO:0000256" key="8">
    <source>
        <dbReference type="ARBA" id="ARBA00023237"/>
    </source>
</evidence>
<evidence type="ECO:0000256" key="10">
    <source>
        <dbReference type="PROSITE-ProRule" id="PRU10143"/>
    </source>
</evidence>
<comment type="caution">
    <text evidence="15">The sequence shown here is derived from an EMBL/GenBank/DDBJ whole genome shotgun (WGS) entry which is preliminary data.</text>
</comment>
<keyword evidence="8 9" id="KW-0998">Cell outer membrane</keyword>